<dbReference type="GO" id="GO:0019901">
    <property type="term" value="F:protein kinase binding"/>
    <property type="evidence" value="ECO:0007669"/>
    <property type="project" value="InterPro"/>
</dbReference>
<dbReference type="GO" id="GO:0005737">
    <property type="term" value="C:cytoplasm"/>
    <property type="evidence" value="ECO:0007669"/>
    <property type="project" value="UniProtKB-SubCell"/>
</dbReference>
<dbReference type="GO" id="GO:0051087">
    <property type="term" value="F:protein-folding chaperone binding"/>
    <property type="evidence" value="ECO:0007669"/>
    <property type="project" value="TreeGrafter"/>
</dbReference>
<dbReference type="SMART" id="SM01069">
    <property type="entry name" value="CDC37_C"/>
    <property type="match status" value="1"/>
</dbReference>
<evidence type="ECO:0000256" key="6">
    <source>
        <dbReference type="ARBA" id="ARBA00031396"/>
    </source>
</evidence>
<dbReference type="Proteomes" id="UP000027135">
    <property type="component" value="Unassembled WGS sequence"/>
</dbReference>
<evidence type="ECO:0000256" key="7">
    <source>
        <dbReference type="SAM" id="MobiDB-lite"/>
    </source>
</evidence>
<evidence type="ECO:0000256" key="1">
    <source>
        <dbReference type="ARBA" id="ARBA00004496"/>
    </source>
</evidence>
<dbReference type="InterPro" id="IPR013873">
    <property type="entry name" value="Cdc37_C"/>
</dbReference>
<evidence type="ECO:0000259" key="10">
    <source>
        <dbReference type="SMART" id="SM01071"/>
    </source>
</evidence>
<dbReference type="SMART" id="SM01071">
    <property type="entry name" value="CDC37_N"/>
    <property type="match status" value="1"/>
</dbReference>
<comment type="subcellular location">
    <subcellularLocation>
        <location evidence="1">Cytoplasm</location>
    </subcellularLocation>
</comment>
<dbReference type="AlphaFoldDB" id="A0A067RU34"/>
<feature type="region of interest" description="Disordered" evidence="7">
    <location>
        <begin position="1"/>
        <end position="27"/>
    </location>
</feature>
<dbReference type="InterPro" id="IPR038189">
    <property type="entry name" value="Cdc37_Hsp90-bd_sf"/>
</dbReference>
<dbReference type="GO" id="GO:0031072">
    <property type="term" value="F:heat shock protein binding"/>
    <property type="evidence" value="ECO:0007669"/>
    <property type="project" value="TreeGrafter"/>
</dbReference>
<dbReference type="PANTHER" id="PTHR12800:SF4">
    <property type="entry name" value="HSP90 CO-CHAPERONE CDC37"/>
    <property type="match status" value="1"/>
</dbReference>
<dbReference type="InterPro" id="IPR004918">
    <property type="entry name" value="Cdc37"/>
</dbReference>
<feature type="domain" description="Cdc37 Hsp90 binding" evidence="9">
    <location>
        <begin position="117"/>
        <end position="280"/>
    </location>
</feature>
<dbReference type="Pfam" id="PF03234">
    <property type="entry name" value="CDC37_N"/>
    <property type="match status" value="1"/>
</dbReference>
<dbReference type="GO" id="GO:0006457">
    <property type="term" value="P:protein folding"/>
    <property type="evidence" value="ECO:0007669"/>
    <property type="project" value="TreeGrafter"/>
</dbReference>
<evidence type="ECO:0000256" key="3">
    <source>
        <dbReference type="ARBA" id="ARBA00020496"/>
    </source>
</evidence>
<evidence type="ECO:0000313" key="12">
    <source>
        <dbReference type="Proteomes" id="UP000027135"/>
    </source>
</evidence>
<evidence type="ECO:0000256" key="4">
    <source>
        <dbReference type="ARBA" id="ARBA00022490"/>
    </source>
</evidence>
<sequence>MVDYSKWKDIEISDDEDETHPNIDTPSLFRWRHQARIERMEEQKREKEEFDNEKSSLEKKLKETKQKLSEAEKDGADLSELKAVLQELQQESEKIKHKEEEIKKKEKVTPWNVDTISKSGFTKTVINTLPCEEDDDLTEEQREQRMRKFVKENEKVLKKFGMLRRYDDSKRFLNENQHLVCEDTANYLVIWCINLEMEEKHDLMEHVAHQCICMQYILELSKQLDVDPRACFSSFFTRIQVAEAEYKKSFDDELRSFKERIRKRSAEKVQEAMREAEEEEKKARLGPGGLDPIEVYESLPEKLKKCFDAQDIPMLQQAIANMPEEDARYHMKRCIDSGLWVPQKNSNGDKETECDAEASGE</sequence>
<evidence type="ECO:0000256" key="2">
    <source>
        <dbReference type="ARBA" id="ARBA00006222"/>
    </source>
</evidence>
<feature type="domain" description="Cdc37 N-terminal" evidence="10">
    <location>
        <begin position="1"/>
        <end position="124"/>
    </location>
</feature>
<comment type="similarity">
    <text evidence="2">Belongs to the CDC37 family.</text>
</comment>
<dbReference type="STRING" id="136037.A0A067RU34"/>
<evidence type="ECO:0000259" key="8">
    <source>
        <dbReference type="SMART" id="SM01069"/>
    </source>
</evidence>
<dbReference type="eggNOG" id="KOG2260">
    <property type="taxonomic scope" value="Eukaryota"/>
</dbReference>
<dbReference type="SMART" id="SM01070">
    <property type="entry name" value="CDC37_M"/>
    <property type="match status" value="1"/>
</dbReference>
<dbReference type="PANTHER" id="PTHR12800">
    <property type="entry name" value="CDC37-RELATED"/>
    <property type="match status" value="1"/>
</dbReference>
<dbReference type="InterPro" id="IPR013874">
    <property type="entry name" value="Cdc37_Hsp90-bd"/>
</dbReference>
<dbReference type="FunCoup" id="A0A067RU34">
    <property type="interactions" value="1875"/>
</dbReference>
<evidence type="ECO:0000256" key="5">
    <source>
        <dbReference type="ARBA" id="ARBA00023186"/>
    </source>
</evidence>
<dbReference type="Pfam" id="PF08565">
    <property type="entry name" value="CDC37_M"/>
    <property type="match status" value="1"/>
</dbReference>
<dbReference type="EMBL" id="KK852463">
    <property type="protein sequence ID" value="KDR23354.1"/>
    <property type="molecule type" value="Genomic_DNA"/>
</dbReference>
<dbReference type="Gene3D" id="6.10.140.250">
    <property type="match status" value="1"/>
</dbReference>
<gene>
    <name evidence="11" type="ORF">L798_05315</name>
</gene>
<feature type="domain" description="Cdc37 C-terminal" evidence="8">
    <location>
        <begin position="284"/>
        <end position="361"/>
    </location>
</feature>
<reference evidence="11 12" key="1">
    <citation type="journal article" date="2014" name="Nat. Commun.">
        <title>Molecular traces of alternative social organization in a termite genome.</title>
        <authorList>
            <person name="Terrapon N."/>
            <person name="Li C."/>
            <person name="Robertson H.M."/>
            <person name="Ji L."/>
            <person name="Meng X."/>
            <person name="Booth W."/>
            <person name="Chen Z."/>
            <person name="Childers C.P."/>
            <person name="Glastad K.M."/>
            <person name="Gokhale K."/>
            <person name="Gowin J."/>
            <person name="Gronenberg W."/>
            <person name="Hermansen R.A."/>
            <person name="Hu H."/>
            <person name="Hunt B.G."/>
            <person name="Huylmans A.K."/>
            <person name="Khalil S.M."/>
            <person name="Mitchell R.D."/>
            <person name="Munoz-Torres M.C."/>
            <person name="Mustard J.A."/>
            <person name="Pan H."/>
            <person name="Reese J.T."/>
            <person name="Scharf M.E."/>
            <person name="Sun F."/>
            <person name="Vogel H."/>
            <person name="Xiao J."/>
            <person name="Yang W."/>
            <person name="Yang Z."/>
            <person name="Yang Z."/>
            <person name="Zhou J."/>
            <person name="Zhu J."/>
            <person name="Brent C.S."/>
            <person name="Elsik C.G."/>
            <person name="Goodisman M.A."/>
            <person name="Liberles D.A."/>
            <person name="Roe R.M."/>
            <person name="Vargo E.L."/>
            <person name="Vilcinskas A."/>
            <person name="Wang J."/>
            <person name="Bornberg-Bauer E."/>
            <person name="Korb J."/>
            <person name="Zhang G."/>
            <person name="Liebig J."/>
        </authorList>
    </citation>
    <scope>NUCLEOTIDE SEQUENCE [LARGE SCALE GENOMIC DNA]</scope>
    <source>
        <tissue evidence="11">Whole organism</tissue>
    </source>
</reference>
<feature type="region of interest" description="Disordered" evidence="7">
    <location>
        <begin position="341"/>
        <end position="361"/>
    </location>
</feature>
<accession>A0A067RU34</accession>
<dbReference type="InParanoid" id="A0A067RU34"/>
<organism evidence="11 12">
    <name type="scientific">Zootermopsis nevadensis</name>
    <name type="common">Dampwood termite</name>
    <dbReference type="NCBI Taxonomy" id="136037"/>
    <lineage>
        <taxon>Eukaryota</taxon>
        <taxon>Metazoa</taxon>
        <taxon>Ecdysozoa</taxon>
        <taxon>Arthropoda</taxon>
        <taxon>Hexapoda</taxon>
        <taxon>Insecta</taxon>
        <taxon>Pterygota</taxon>
        <taxon>Neoptera</taxon>
        <taxon>Polyneoptera</taxon>
        <taxon>Dictyoptera</taxon>
        <taxon>Blattodea</taxon>
        <taxon>Blattoidea</taxon>
        <taxon>Termitoidae</taxon>
        <taxon>Termopsidae</taxon>
        <taxon>Zootermopsis</taxon>
    </lineage>
</organism>
<dbReference type="InterPro" id="IPR013855">
    <property type="entry name" value="Cdc37_N_dom"/>
</dbReference>
<dbReference type="GO" id="GO:0050821">
    <property type="term" value="P:protein stabilization"/>
    <property type="evidence" value="ECO:0007669"/>
    <property type="project" value="TreeGrafter"/>
</dbReference>
<dbReference type="OMA" id="AEQCIII"/>
<evidence type="ECO:0000259" key="9">
    <source>
        <dbReference type="SMART" id="SM01070"/>
    </source>
</evidence>
<protein>
    <recommendedName>
        <fullName evidence="3">Hsp90 co-chaperone Cdc37</fullName>
    </recommendedName>
    <alternativeName>
        <fullName evidence="6">Hsp90 chaperone protein kinase-targeting subunit</fullName>
    </alternativeName>
</protein>
<dbReference type="GO" id="GO:0051082">
    <property type="term" value="F:unfolded protein binding"/>
    <property type="evidence" value="ECO:0007669"/>
    <property type="project" value="TreeGrafter"/>
</dbReference>
<name>A0A067RU34_ZOONE</name>
<evidence type="ECO:0000313" key="11">
    <source>
        <dbReference type="EMBL" id="KDR23354.1"/>
    </source>
</evidence>
<keyword evidence="5" id="KW-0143">Chaperone</keyword>
<proteinExistence type="inferred from homology"/>
<keyword evidence="4" id="KW-0963">Cytoplasm</keyword>
<dbReference type="OrthoDB" id="440202at2759"/>
<dbReference type="Gene3D" id="1.20.58.610">
    <property type="entry name" value="Cdc37, Hsp90 binding domain"/>
    <property type="match status" value="1"/>
</dbReference>
<dbReference type="Pfam" id="PF08564">
    <property type="entry name" value="CDC37_C"/>
    <property type="match status" value="1"/>
</dbReference>
<dbReference type="SUPFAM" id="SSF101391">
    <property type="entry name" value="Hsp90 co-chaperone CDC37"/>
    <property type="match status" value="1"/>
</dbReference>
<keyword evidence="12" id="KW-1185">Reference proteome</keyword>
<feature type="region of interest" description="Disordered" evidence="7">
    <location>
        <begin position="40"/>
        <end position="76"/>
    </location>
</feature>
<dbReference type="FunFam" id="1.20.58.610:FF:000001">
    <property type="entry name" value="Hsp90 co-chaperone Cdc37-like 1"/>
    <property type="match status" value="1"/>
</dbReference>
<feature type="compositionally biased region" description="Basic and acidic residues" evidence="7">
    <location>
        <begin position="1"/>
        <end position="11"/>
    </location>
</feature>